<evidence type="ECO:0000313" key="14">
    <source>
        <dbReference type="Proteomes" id="UP000467840"/>
    </source>
</evidence>
<keyword evidence="9" id="KW-0010">Activator</keyword>
<dbReference type="AlphaFoldDB" id="A0A6A6KY83"/>
<dbReference type="PANTHER" id="PTHR23335:SF1">
    <property type="entry name" value="CALMODULIN-BINDING TRANSCRIPTION ACTIVATOR, ISOFORM F"/>
    <property type="match status" value="1"/>
</dbReference>
<keyword evidence="11" id="KW-0539">Nucleus</keyword>
<evidence type="ECO:0000256" key="6">
    <source>
        <dbReference type="ARBA" id="ARBA00023015"/>
    </source>
</evidence>
<keyword evidence="5" id="KW-0112">Calmodulin-binding</keyword>
<keyword evidence="7" id="KW-0040">ANK repeat</keyword>
<evidence type="ECO:0000256" key="4">
    <source>
        <dbReference type="ARBA" id="ARBA00022837"/>
    </source>
</evidence>
<dbReference type="SUPFAM" id="SSF52540">
    <property type="entry name" value="P-loop containing nucleoside triphosphate hydrolases"/>
    <property type="match status" value="1"/>
</dbReference>
<evidence type="ECO:0000256" key="2">
    <source>
        <dbReference type="ARBA" id="ARBA00008267"/>
    </source>
</evidence>
<protein>
    <submittedName>
        <fullName evidence="13">Uncharacterized protein</fullName>
    </submittedName>
</protein>
<dbReference type="Gene3D" id="1.20.5.190">
    <property type="match status" value="1"/>
</dbReference>
<sequence>MSKLFFHNARDSNSAALSIQKKYRGWKGRKDFLAFRQKVVKIQAHVRGYQVRKHYKVFCWAVGILEKAVLRWNVKGLVCEVSGMRQSLLMKVKMKIFSRFSSLPKTERSQKLAMESTQKLELIDQAIQQLLADKINKESFADTLQEDSDTHKLLLSRLLSELDSLKSGSKVEQSEASAEQEDPSVVEDELKNEKASQVDNCSTQIGAEEIVKELRKVAGDKDEHATGRARGLTIDGGDAVLALLEGKASKLSDDVLGALDLLPLEGEGSSIRLGRDWPNPPDSHRKWCSSARQTPWPPRLDPCRT</sequence>
<feature type="compositionally biased region" description="Acidic residues" evidence="12">
    <location>
        <begin position="178"/>
        <end position="187"/>
    </location>
</feature>
<reference evidence="13 14" key="1">
    <citation type="journal article" date="2020" name="Mol. Plant">
        <title>The Chromosome-Based Rubber Tree Genome Provides New Insights into Spurge Genome Evolution and Rubber Biosynthesis.</title>
        <authorList>
            <person name="Liu J."/>
            <person name="Shi C."/>
            <person name="Shi C.C."/>
            <person name="Li W."/>
            <person name="Zhang Q.J."/>
            <person name="Zhang Y."/>
            <person name="Li K."/>
            <person name="Lu H.F."/>
            <person name="Shi C."/>
            <person name="Zhu S.T."/>
            <person name="Xiao Z.Y."/>
            <person name="Nan H."/>
            <person name="Yue Y."/>
            <person name="Zhu X.G."/>
            <person name="Wu Y."/>
            <person name="Hong X.N."/>
            <person name="Fan G.Y."/>
            <person name="Tong Y."/>
            <person name="Zhang D."/>
            <person name="Mao C.L."/>
            <person name="Liu Y.L."/>
            <person name="Hao S.J."/>
            <person name="Liu W.Q."/>
            <person name="Lv M.Q."/>
            <person name="Zhang H.B."/>
            <person name="Liu Y."/>
            <person name="Hu-Tang G.R."/>
            <person name="Wang J.P."/>
            <person name="Wang J.H."/>
            <person name="Sun Y.H."/>
            <person name="Ni S.B."/>
            <person name="Chen W.B."/>
            <person name="Zhang X.C."/>
            <person name="Jiao Y.N."/>
            <person name="Eichler E.E."/>
            <person name="Li G.H."/>
            <person name="Liu X."/>
            <person name="Gao L.Z."/>
        </authorList>
    </citation>
    <scope>NUCLEOTIDE SEQUENCE [LARGE SCALE GENOMIC DNA]</scope>
    <source>
        <strain evidence="14">cv. GT1</strain>
        <tissue evidence="13">Leaf</tissue>
    </source>
</reference>
<comment type="similarity">
    <text evidence="2">Belongs to the CAMTA family.</text>
</comment>
<dbReference type="Proteomes" id="UP000467840">
    <property type="component" value="Chromosome 13"/>
</dbReference>
<comment type="subcellular location">
    <subcellularLocation>
        <location evidence="1">Nucleus</location>
    </subcellularLocation>
</comment>
<evidence type="ECO:0000256" key="8">
    <source>
        <dbReference type="ARBA" id="ARBA00023125"/>
    </source>
</evidence>
<evidence type="ECO:0000256" key="12">
    <source>
        <dbReference type="SAM" id="MobiDB-lite"/>
    </source>
</evidence>
<dbReference type="GO" id="GO:0003712">
    <property type="term" value="F:transcription coregulator activity"/>
    <property type="evidence" value="ECO:0007669"/>
    <property type="project" value="TreeGrafter"/>
</dbReference>
<comment type="caution">
    <text evidence="13">The sequence shown here is derived from an EMBL/GenBank/DDBJ whole genome shotgun (WGS) entry which is preliminary data.</text>
</comment>
<accession>A0A6A6KY83</accession>
<dbReference type="GO" id="GO:0005516">
    <property type="term" value="F:calmodulin binding"/>
    <property type="evidence" value="ECO:0007669"/>
    <property type="project" value="UniProtKB-KW"/>
</dbReference>
<evidence type="ECO:0000256" key="7">
    <source>
        <dbReference type="ARBA" id="ARBA00023043"/>
    </source>
</evidence>
<dbReference type="GO" id="GO:0006357">
    <property type="term" value="P:regulation of transcription by RNA polymerase II"/>
    <property type="evidence" value="ECO:0007669"/>
    <property type="project" value="TreeGrafter"/>
</dbReference>
<organism evidence="13 14">
    <name type="scientific">Hevea brasiliensis</name>
    <name type="common">Para rubber tree</name>
    <name type="synonym">Siphonia brasiliensis</name>
    <dbReference type="NCBI Taxonomy" id="3981"/>
    <lineage>
        <taxon>Eukaryota</taxon>
        <taxon>Viridiplantae</taxon>
        <taxon>Streptophyta</taxon>
        <taxon>Embryophyta</taxon>
        <taxon>Tracheophyta</taxon>
        <taxon>Spermatophyta</taxon>
        <taxon>Magnoliopsida</taxon>
        <taxon>eudicotyledons</taxon>
        <taxon>Gunneridae</taxon>
        <taxon>Pentapetalae</taxon>
        <taxon>rosids</taxon>
        <taxon>fabids</taxon>
        <taxon>Malpighiales</taxon>
        <taxon>Euphorbiaceae</taxon>
        <taxon>Crotonoideae</taxon>
        <taxon>Micrandreae</taxon>
        <taxon>Hevea</taxon>
    </lineage>
</organism>
<dbReference type="SMART" id="SM00015">
    <property type="entry name" value="IQ"/>
    <property type="match status" value="2"/>
</dbReference>
<dbReference type="EMBL" id="JAAGAX010000014">
    <property type="protein sequence ID" value="KAF2292928.1"/>
    <property type="molecule type" value="Genomic_DNA"/>
</dbReference>
<feature type="region of interest" description="Disordered" evidence="12">
    <location>
        <begin position="268"/>
        <end position="305"/>
    </location>
</feature>
<evidence type="ECO:0000256" key="11">
    <source>
        <dbReference type="ARBA" id="ARBA00023242"/>
    </source>
</evidence>
<evidence type="ECO:0000256" key="1">
    <source>
        <dbReference type="ARBA" id="ARBA00004123"/>
    </source>
</evidence>
<dbReference type="FunFam" id="1.20.5.190:FF:000003">
    <property type="entry name" value="Calmodulin-binding transcription activator 2"/>
    <property type="match status" value="1"/>
</dbReference>
<keyword evidence="6" id="KW-0805">Transcription regulation</keyword>
<proteinExistence type="inferred from homology"/>
<keyword evidence="3" id="KW-0677">Repeat</keyword>
<evidence type="ECO:0000256" key="5">
    <source>
        <dbReference type="ARBA" id="ARBA00022860"/>
    </source>
</evidence>
<keyword evidence="10" id="KW-0804">Transcription</keyword>
<evidence type="ECO:0000256" key="9">
    <source>
        <dbReference type="ARBA" id="ARBA00023159"/>
    </source>
</evidence>
<keyword evidence="14" id="KW-1185">Reference proteome</keyword>
<keyword evidence="8" id="KW-0238">DNA-binding</keyword>
<evidence type="ECO:0000313" key="13">
    <source>
        <dbReference type="EMBL" id="KAF2292928.1"/>
    </source>
</evidence>
<dbReference type="GO" id="GO:0003690">
    <property type="term" value="F:double-stranded DNA binding"/>
    <property type="evidence" value="ECO:0007669"/>
    <property type="project" value="TreeGrafter"/>
</dbReference>
<feature type="compositionally biased region" description="Pro residues" evidence="12">
    <location>
        <begin position="295"/>
        <end position="305"/>
    </location>
</feature>
<gene>
    <name evidence="13" type="ORF">GH714_029910</name>
</gene>
<keyword evidence="4" id="KW-0106">Calcium</keyword>
<dbReference type="PANTHER" id="PTHR23335">
    <property type="entry name" value="CALMODULIN-BINDING TRANSCRIPTION ACTIVATOR CAMTA"/>
    <property type="match status" value="1"/>
</dbReference>
<dbReference type="InterPro" id="IPR000048">
    <property type="entry name" value="IQ_motif_EF-hand-BS"/>
</dbReference>
<dbReference type="GO" id="GO:0005634">
    <property type="term" value="C:nucleus"/>
    <property type="evidence" value="ECO:0007669"/>
    <property type="project" value="UniProtKB-SubCell"/>
</dbReference>
<feature type="region of interest" description="Disordered" evidence="12">
    <location>
        <begin position="169"/>
        <end position="196"/>
    </location>
</feature>
<dbReference type="PROSITE" id="PS50096">
    <property type="entry name" value="IQ"/>
    <property type="match status" value="2"/>
</dbReference>
<dbReference type="InterPro" id="IPR027417">
    <property type="entry name" value="P-loop_NTPase"/>
</dbReference>
<dbReference type="Pfam" id="PF00612">
    <property type="entry name" value="IQ"/>
    <property type="match status" value="2"/>
</dbReference>
<evidence type="ECO:0000256" key="10">
    <source>
        <dbReference type="ARBA" id="ARBA00023163"/>
    </source>
</evidence>
<evidence type="ECO:0000256" key="3">
    <source>
        <dbReference type="ARBA" id="ARBA00022737"/>
    </source>
</evidence>
<name>A0A6A6KY83_HEVBR</name>